<evidence type="ECO:0000256" key="2">
    <source>
        <dbReference type="ARBA" id="ARBA00001997"/>
    </source>
</evidence>
<dbReference type="Pfam" id="PF00908">
    <property type="entry name" value="dTDP_sugar_isom"/>
    <property type="match status" value="1"/>
</dbReference>
<name>A0AAI8KEX7_9PSED</name>
<dbReference type="InterPro" id="IPR014710">
    <property type="entry name" value="RmlC-like_jellyroll"/>
</dbReference>
<evidence type="ECO:0000313" key="8">
    <source>
        <dbReference type="EMBL" id="AXO90327.1"/>
    </source>
</evidence>
<evidence type="ECO:0000256" key="7">
    <source>
        <dbReference type="ARBA" id="ARBA00033311"/>
    </source>
</evidence>
<dbReference type="PANTHER" id="PTHR21047:SF2">
    <property type="entry name" value="THYMIDINE DIPHOSPHO-4-KETO-RHAMNOSE 3,5-EPIMERASE"/>
    <property type="match status" value="1"/>
</dbReference>
<dbReference type="GO" id="GO:0005829">
    <property type="term" value="C:cytosol"/>
    <property type="evidence" value="ECO:0007669"/>
    <property type="project" value="TreeGrafter"/>
</dbReference>
<dbReference type="Proteomes" id="UP000258127">
    <property type="component" value="Chromosome"/>
</dbReference>
<dbReference type="KEGG" id="ppv:NJ69_16970"/>
<evidence type="ECO:0000256" key="4">
    <source>
        <dbReference type="ARBA" id="ARBA00019595"/>
    </source>
</evidence>
<evidence type="ECO:0000256" key="1">
    <source>
        <dbReference type="ARBA" id="ARBA00001298"/>
    </source>
</evidence>
<dbReference type="PANTHER" id="PTHR21047">
    <property type="entry name" value="DTDP-6-DEOXY-D-GLUCOSE-3,5 EPIMERASE"/>
    <property type="match status" value="1"/>
</dbReference>
<organism evidence="8 9">
    <name type="scientific">Pseudomonas parafulva</name>
    <dbReference type="NCBI Taxonomy" id="157782"/>
    <lineage>
        <taxon>Bacteria</taxon>
        <taxon>Pseudomonadati</taxon>
        <taxon>Pseudomonadota</taxon>
        <taxon>Gammaproteobacteria</taxon>
        <taxon>Pseudomonadales</taxon>
        <taxon>Pseudomonadaceae</taxon>
        <taxon>Pseudomonas</taxon>
    </lineage>
</organism>
<dbReference type="RefSeq" id="WP_039581295.1">
    <property type="nucleotide sequence ID" value="NZ_CP009747.1"/>
</dbReference>
<dbReference type="GO" id="GO:0000271">
    <property type="term" value="P:polysaccharide biosynthetic process"/>
    <property type="evidence" value="ECO:0007669"/>
    <property type="project" value="TreeGrafter"/>
</dbReference>
<evidence type="ECO:0000313" key="9">
    <source>
        <dbReference type="Proteomes" id="UP000258127"/>
    </source>
</evidence>
<evidence type="ECO:0000256" key="5">
    <source>
        <dbReference type="ARBA" id="ARBA00029758"/>
    </source>
</evidence>
<dbReference type="AlphaFoldDB" id="A0AAI8KEX7"/>
<dbReference type="SUPFAM" id="SSF51182">
    <property type="entry name" value="RmlC-like cupins"/>
    <property type="match status" value="2"/>
</dbReference>
<proteinExistence type="predicted"/>
<dbReference type="Gene3D" id="2.60.120.10">
    <property type="entry name" value="Jelly Rolls"/>
    <property type="match status" value="2"/>
</dbReference>
<evidence type="ECO:0000256" key="3">
    <source>
        <dbReference type="ARBA" id="ARBA00012098"/>
    </source>
</evidence>
<keyword evidence="9" id="KW-1185">Reference proteome</keyword>
<comment type="catalytic activity">
    <reaction evidence="1">
        <text>dTDP-4-dehydro-6-deoxy-alpha-D-glucose = dTDP-4-dehydro-beta-L-rhamnose</text>
        <dbReference type="Rhea" id="RHEA:16969"/>
        <dbReference type="ChEBI" id="CHEBI:57649"/>
        <dbReference type="ChEBI" id="CHEBI:62830"/>
        <dbReference type="EC" id="5.1.3.13"/>
    </reaction>
</comment>
<dbReference type="InterPro" id="IPR000888">
    <property type="entry name" value="RmlC-like"/>
</dbReference>
<dbReference type="GO" id="GO:0008830">
    <property type="term" value="F:dTDP-4-dehydrorhamnose 3,5-epimerase activity"/>
    <property type="evidence" value="ECO:0007669"/>
    <property type="project" value="UniProtKB-EC"/>
</dbReference>
<evidence type="ECO:0000256" key="6">
    <source>
        <dbReference type="ARBA" id="ARBA00031424"/>
    </source>
</evidence>
<gene>
    <name evidence="8" type="ORF">DZC75_20855</name>
</gene>
<dbReference type="InterPro" id="IPR011051">
    <property type="entry name" value="RmlC_Cupin_sf"/>
</dbReference>
<reference evidence="8 9" key="1">
    <citation type="submission" date="2018-08" db="EMBL/GenBank/DDBJ databases">
        <authorList>
            <person name="Lee Y."/>
            <person name="Kakembo D."/>
        </authorList>
    </citation>
    <scope>NUCLEOTIDE SEQUENCE [LARGE SCALE GENOMIC DNA]</scope>
    <source>
        <strain evidence="8 9">JBCS1880</strain>
    </source>
</reference>
<comment type="function">
    <text evidence="2">Catalyzes the epimerization of the C3' and C5'positions of dTDP-6-deoxy-D-xylo-4-hexulose, forming dTDP-6-deoxy-L-lyxo-4-hexulose.</text>
</comment>
<accession>A0AAI8KEX7</accession>
<dbReference type="EMBL" id="CP031641">
    <property type="protein sequence ID" value="AXO90327.1"/>
    <property type="molecule type" value="Genomic_DNA"/>
</dbReference>
<protein>
    <recommendedName>
        <fullName evidence="4">dTDP-4-dehydrorhamnose 3,5-epimerase</fullName>
        <ecNumber evidence="3">5.1.3.13</ecNumber>
    </recommendedName>
    <alternativeName>
        <fullName evidence="6">Thymidine diphospho-4-keto-rhamnose 3,5-epimerase</fullName>
    </alternativeName>
    <alternativeName>
        <fullName evidence="5">dTDP-4-keto-6-deoxyglucose 3,5-epimerase</fullName>
    </alternativeName>
    <alternativeName>
        <fullName evidence="7">dTDP-6-deoxy-D-xylo-4-hexulose 3,5-epimerase</fullName>
    </alternativeName>
</protein>
<dbReference type="EC" id="5.1.3.13" evidence="3"/>
<sequence>MQAECDAMNARMNIQGLQWFDRWRLGNGSTESFVVPFATTRPVNIVTHGQAHFDYGQFGIHLAQQDVLTFLGDTHQVIHAKFIDCRKASPTFRTSLSLRFSPSSSRTLVIPPGVAHTFSGLEGVSTLNAYDVFLPPLASLLQPTLGWTPEHDIINLPLDTDPAAVEGVTPMCEPAANRVYYQLAALQRSIMSAGEVSHAETRQFILDTGEHVQLMLQPAVSPAREASSFPVSRIHGVEFKRHGSVRTGEHSRIVPVMGPSPFYIVDHGTQPYSFDSFGIHLGQEDHLTFLGSPSQSIRLKLVDVRAGSPTLHQEEWHEFRPDPEMELIIPCGVAHALFDMTHVFTLNRPVFYLDDANAYEPGNDVIDWPLSARPYPVLTPNPTLASLGYLEALAEVQKRLAAIAPAAQTPKAVLVTDQVTGRQVKVILTQAARAASAP</sequence>